<dbReference type="EMBL" id="SNRY01002824">
    <property type="protein sequence ID" value="KAA6323364.1"/>
    <property type="molecule type" value="Genomic_DNA"/>
</dbReference>
<proteinExistence type="predicted"/>
<name>A0A5J4QQT2_9ZZZZ</name>
<protein>
    <submittedName>
        <fullName evidence="1">Uncharacterized protein</fullName>
    </submittedName>
</protein>
<evidence type="ECO:0000313" key="1">
    <source>
        <dbReference type="EMBL" id="KAA6323364.1"/>
    </source>
</evidence>
<comment type="caution">
    <text evidence="1">The sequence shown here is derived from an EMBL/GenBank/DDBJ whole genome shotgun (WGS) entry which is preliminary data.</text>
</comment>
<reference evidence="1" key="1">
    <citation type="submission" date="2019-03" db="EMBL/GenBank/DDBJ databases">
        <title>Single cell metagenomics reveals metabolic interactions within the superorganism composed of flagellate Streblomastix strix and complex community of Bacteroidetes bacteria on its surface.</title>
        <authorList>
            <person name="Treitli S.C."/>
            <person name="Kolisko M."/>
            <person name="Husnik F."/>
            <person name="Keeling P."/>
            <person name="Hampl V."/>
        </authorList>
    </citation>
    <scope>NUCLEOTIDE SEQUENCE</scope>
    <source>
        <strain evidence="1">STM</strain>
    </source>
</reference>
<accession>A0A5J4QQT2</accession>
<gene>
    <name evidence="1" type="ORF">EZS27_027188</name>
</gene>
<organism evidence="1">
    <name type="scientific">termite gut metagenome</name>
    <dbReference type="NCBI Taxonomy" id="433724"/>
    <lineage>
        <taxon>unclassified sequences</taxon>
        <taxon>metagenomes</taxon>
        <taxon>organismal metagenomes</taxon>
    </lineage>
</organism>
<sequence>MNNENKPIDRETKIMLLQALKNGYFTQADLNLLSEKVGFEPLVIEIIDSRDKVTGNER</sequence>
<dbReference type="AlphaFoldDB" id="A0A5J4QQT2"/>